<dbReference type="PROSITE" id="PS00141">
    <property type="entry name" value="ASP_PROTEASE"/>
    <property type="match status" value="1"/>
</dbReference>
<feature type="domain" description="DUF1758" evidence="1">
    <location>
        <begin position="46"/>
        <end position="70"/>
    </location>
</feature>
<protein>
    <recommendedName>
        <fullName evidence="1">DUF1758 domain-containing protein</fullName>
    </recommendedName>
</protein>
<evidence type="ECO:0000259" key="1">
    <source>
        <dbReference type="Pfam" id="PF05585"/>
    </source>
</evidence>
<dbReference type="Proteomes" id="UP000828390">
    <property type="component" value="Unassembled WGS sequence"/>
</dbReference>
<dbReference type="GO" id="GO:0006508">
    <property type="term" value="P:proteolysis"/>
    <property type="evidence" value="ECO:0007669"/>
    <property type="project" value="InterPro"/>
</dbReference>
<comment type="caution">
    <text evidence="2">The sequence shown here is derived from an EMBL/GenBank/DDBJ whole genome shotgun (WGS) entry which is preliminary data.</text>
</comment>
<sequence>MNEIEFSLPREESISQNVLVSTGEIVFIKTATAKVTSPANKSGLNVRLLFDSGSQRSYVTARLAEKLELPKGKQ</sequence>
<name>A0A9D4N4V5_DREPO</name>
<reference evidence="2" key="2">
    <citation type="submission" date="2020-11" db="EMBL/GenBank/DDBJ databases">
        <authorList>
            <person name="McCartney M.A."/>
            <person name="Auch B."/>
            <person name="Kono T."/>
            <person name="Mallez S."/>
            <person name="Becker A."/>
            <person name="Gohl D.M."/>
            <person name="Silverstein K.A.T."/>
            <person name="Koren S."/>
            <person name="Bechman K.B."/>
            <person name="Herman A."/>
            <person name="Abrahante J.E."/>
            <person name="Garbe J."/>
        </authorList>
    </citation>
    <scope>NUCLEOTIDE SEQUENCE</scope>
    <source>
        <strain evidence="2">Duluth1</strain>
        <tissue evidence="2">Whole animal</tissue>
    </source>
</reference>
<accession>A0A9D4N4V5</accession>
<gene>
    <name evidence="2" type="ORF">DPMN_010795</name>
</gene>
<dbReference type="Pfam" id="PF05585">
    <property type="entry name" value="DUF1758"/>
    <property type="match status" value="1"/>
</dbReference>
<keyword evidence="3" id="KW-1185">Reference proteome</keyword>
<dbReference type="AlphaFoldDB" id="A0A9D4N4V5"/>
<evidence type="ECO:0000313" key="2">
    <source>
        <dbReference type="EMBL" id="KAH3886782.1"/>
    </source>
</evidence>
<reference evidence="2" key="1">
    <citation type="journal article" date="2019" name="bioRxiv">
        <title>The Genome of the Zebra Mussel, Dreissena polymorpha: A Resource for Invasive Species Research.</title>
        <authorList>
            <person name="McCartney M.A."/>
            <person name="Auch B."/>
            <person name="Kono T."/>
            <person name="Mallez S."/>
            <person name="Zhang Y."/>
            <person name="Obille A."/>
            <person name="Becker A."/>
            <person name="Abrahante J.E."/>
            <person name="Garbe J."/>
            <person name="Badalamenti J.P."/>
            <person name="Herman A."/>
            <person name="Mangelson H."/>
            <person name="Liachko I."/>
            <person name="Sullivan S."/>
            <person name="Sone E.D."/>
            <person name="Koren S."/>
            <person name="Silverstein K.A.T."/>
            <person name="Beckman K.B."/>
            <person name="Gohl D.M."/>
        </authorList>
    </citation>
    <scope>NUCLEOTIDE SEQUENCE</scope>
    <source>
        <strain evidence="2">Duluth1</strain>
        <tissue evidence="2">Whole animal</tissue>
    </source>
</reference>
<dbReference type="EMBL" id="JAIWYP010000001">
    <property type="protein sequence ID" value="KAH3886782.1"/>
    <property type="molecule type" value="Genomic_DNA"/>
</dbReference>
<evidence type="ECO:0000313" key="3">
    <source>
        <dbReference type="Proteomes" id="UP000828390"/>
    </source>
</evidence>
<dbReference type="InterPro" id="IPR008737">
    <property type="entry name" value="DUF1758"/>
</dbReference>
<dbReference type="InterPro" id="IPR001969">
    <property type="entry name" value="Aspartic_peptidase_AS"/>
</dbReference>
<proteinExistence type="predicted"/>
<organism evidence="2 3">
    <name type="scientific">Dreissena polymorpha</name>
    <name type="common">Zebra mussel</name>
    <name type="synonym">Mytilus polymorpha</name>
    <dbReference type="NCBI Taxonomy" id="45954"/>
    <lineage>
        <taxon>Eukaryota</taxon>
        <taxon>Metazoa</taxon>
        <taxon>Spiralia</taxon>
        <taxon>Lophotrochozoa</taxon>
        <taxon>Mollusca</taxon>
        <taxon>Bivalvia</taxon>
        <taxon>Autobranchia</taxon>
        <taxon>Heteroconchia</taxon>
        <taxon>Euheterodonta</taxon>
        <taxon>Imparidentia</taxon>
        <taxon>Neoheterodontei</taxon>
        <taxon>Myida</taxon>
        <taxon>Dreissenoidea</taxon>
        <taxon>Dreissenidae</taxon>
        <taxon>Dreissena</taxon>
    </lineage>
</organism>
<dbReference type="GO" id="GO:0004190">
    <property type="term" value="F:aspartic-type endopeptidase activity"/>
    <property type="evidence" value="ECO:0007669"/>
    <property type="project" value="InterPro"/>
</dbReference>